<name>A0A8S1U0D6_9CILI</name>
<feature type="region of interest" description="Disordered" evidence="7">
    <location>
        <begin position="1"/>
        <end position="48"/>
    </location>
</feature>
<feature type="compositionally biased region" description="Polar residues" evidence="7">
    <location>
        <begin position="743"/>
        <end position="762"/>
    </location>
</feature>
<dbReference type="PROSITE" id="PS00107">
    <property type="entry name" value="PROTEIN_KINASE_ATP"/>
    <property type="match status" value="1"/>
</dbReference>
<feature type="compositionally biased region" description="Basic and acidic residues" evidence="7">
    <location>
        <begin position="36"/>
        <end position="48"/>
    </location>
</feature>
<keyword evidence="3 6" id="KW-0547">Nucleotide-binding</keyword>
<feature type="domain" description="Protein kinase" evidence="8">
    <location>
        <begin position="382"/>
        <end position="640"/>
    </location>
</feature>
<dbReference type="GO" id="GO:0005952">
    <property type="term" value="C:cAMP-dependent protein kinase complex"/>
    <property type="evidence" value="ECO:0007669"/>
    <property type="project" value="TreeGrafter"/>
</dbReference>
<dbReference type="FunFam" id="1.10.510.10:FF:000008">
    <property type="entry name" value="Non-specific serine/threonine protein kinase"/>
    <property type="match status" value="1"/>
</dbReference>
<evidence type="ECO:0000313" key="11">
    <source>
        <dbReference type="Proteomes" id="UP000689195"/>
    </source>
</evidence>
<feature type="compositionally biased region" description="Low complexity" evidence="7">
    <location>
        <begin position="180"/>
        <end position="192"/>
    </location>
</feature>
<dbReference type="InterPro" id="IPR045270">
    <property type="entry name" value="STKc_AGC"/>
</dbReference>
<dbReference type="PROSITE" id="PS50011">
    <property type="entry name" value="PROTEIN_KINASE_DOM"/>
    <property type="match status" value="1"/>
</dbReference>
<reference evidence="10" key="1">
    <citation type="submission" date="2021-01" db="EMBL/GenBank/DDBJ databases">
        <authorList>
            <consortium name="Genoscope - CEA"/>
            <person name="William W."/>
        </authorList>
    </citation>
    <scope>NUCLEOTIDE SEQUENCE</scope>
</reference>
<organism evidence="10 11">
    <name type="scientific">Paramecium pentaurelia</name>
    <dbReference type="NCBI Taxonomy" id="43138"/>
    <lineage>
        <taxon>Eukaryota</taxon>
        <taxon>Sar</taxon>
        <taxon>Alveolata</taxon>
        <taxon>Ciliophora</taxon>
        <taxon>Intramacronucleata</taxon>
        <taxon>Oligohymenophorea</taxon>
        <taxon>Peniculida</taxon>
        <taxon>Parameciidae</taxon>
        <taxon>Paramecium</taxon>
    </lineage>
</organism>
<comment type="caution">
    <text evidence="10">The sequence shown here is derived from an EMBL/GenBank/DDBJ whole genome shotgun (WGS) entry which is preliminary data.</text>
</comment>
<dbReference type="CDD" id="cd05123">
    <property type="entry name" value="STKc_AGC"/>
    <property type="match status" value="1"/>
</dbReference>
<evidence type="ECO:0000259" key="8">
    <source>
        <dbReference type="PROSITE" id="PS50011"/>
    </source>
</evidence>
<feature type="compositionally biased region" description="Basic and acidic residues" evidence="7">
    <location>
        <begin position="763"/>
        <end position="781"/>
    </location>
</feature>
<dbReference type="PROSITE" id="PS51285">
    <property type="entry name" value="AGC_KINASE_CTER"/>
    <property type="match status" value="1"/>
</dbReference>
<feature type="binding site" evidence="6">
    <location>
        <position position="411"/>
    </location>
    <ligand>
        <name>ATP</name>
        <dbReference type="ChEBI" id="CHEBI:30616"/>
    </ligand>
</feature>
<dbReference type="OrthoDB" id="296958at2759"/>
<feature type="domain" description="AGC-kinase C-terminal" evidence="9">
    <location>
        <begin position="641"/>
        <end position="715"/>
    </location>
</feature>
<dbReference type="SMART" id="SM00220">
    <property type="entry name" value="S_TKc"/>
    <property type="match status" value="1"/>
</dbReference>
<dbReference type="PANTHER" id="PTHR24353">
    <property type="entry name" value="CYCLIC NUCLEOTIDE-DEPENDENT PROTEIN KINASE"/>
    <property type="match status" value="1"/>
</dbReference>
<dbReference type="InterPro" id="IPR000719">
    <property type="entry name" value="Prot_kinase_dom"/>
</dbReference>
<dbReference type="EMBL" id="CAJJDO010000030">
    <property type="protein sequence ID" value="CAD8157393.1"/>
    <property type="molecule type" value="Genomic_DNA"/>
</dbReference>
<proteinExistence type="predicted"/>
<keyword evidence="11" id="KW-1185">Reference proteome</keyword>
<evidence type="ECO:0000256" key="1">
    <source>
        <dbReference type="ARBA" id="ARBA00022527"/>
    </source>
</evidence>
<dbReference type="GO" id="GO:0004691">
    <property type="term" value="F:cAMP-dependent protein kinase activity"/>
    <property type="evidence" value="ECO:0007669"/>
    <property type="project" value="TreeGrafter"/>
</dbReference>
<feature type="region of interest" description="Disordered" evidence="7">
    <location>
        <begin position="743"/>
        <end position="781"/>
    </location>
</feature>
<dbReference type="Pfam" id="PF00069">
    <property type="entry name" value="Pkinase"/>
    <property type="match status" value="1"/>
</dbReference>
<evidence type="ECO:0000256" key="2">
    <source>
        <dbReference type="ARBA" id="ARBA00022679"/>
    </source>
</evidence>
<evidence type="ECO:0000256" key="5">
    <source>
        <dbReference type="ARBA" id="ARBA00022840"/>
    </source>
</evidence>
<dbReference type="Proteomes" id="UP000689195">
    <property type="component" value="Unassembled WGS sequence"/>
</dbReference>
<accession>A0A8S1U0D6</accession>
<evidence type="ECO:0000256" key="6">
    <source>
        <dbReference type="PROSITE-ProRule" id="PRU10141"/>
    </source>
</evidence>
<dbReference type="InterPro" id="IPR008271">
    <property type="entry name" value="Ser/Thr_kinase_AS"/>
</dbReference>
<keyword evidence="2" id="KW-0808">Transferase</keyword>
<dbReference type="InterPro" id="IPR017441">
    <property type="entry name" value="Protein_kinase_ATP_BS"/>
</dbReference>
<dbReference type="PROSITE" id="PS00108">
    <property type="entry name" value="PROTEIN_KINASE_ST"/>
    <property type="match status" value="1"/>
</dbReference>
<gene>
    <name evidence="10" type="ORF">PPENT_87.1.T0300129</name>
</gene>
<sequence length="892" mass="104202">MKKISSQIQSLMNRNSFQEPSLSNDIKSSRSNPKTAKTERPQSKTKKNDLLDYFKKERNTITQMVHSVKNTLQGSKSIDILHTQSQKSERQKNGQLNFVDLNVQNEDGNNTKRQILKQKNLSLAIISLENQLFKQSQTTKQSYNQSPQNQIKSPIIKQKDQYLFDMQILKNTKSSQDEYQQNSQIKQNKQSILSDDPSYHRQSIEDMLYNKKHFNHVQTQKQYPHKQCENEKSKQINQIHFKTEICSSQIQSKYQNADETLNYDQDQQLKIILYYKQQKYHYLFKYQTKTTDDLFNYLIQQIASIEKQFTKLGGGTGSTDGDSIQQELNKICQFQTVSKNVPYDYYLTLNELTLDVFKGITLQIQPFYSQTIQTKRVGLKDFTLVKCIGVGGFSRVYMVRKKDNGKFYALKLIDKKFIFENSKEIIVQNERDIMSRMNNQFVTPLHYSFETKYYIAFVLEYCAGGELFYHLRKLKRLNEQDAKIYFAEICLGMAYLHSKNIVYRDIKPENILLDLQGHLLLSDFGLSKPEMTPDDFAYSFCGSPEYMAPEMLMKTGHNYLVDCYCLGALLYELVTGLPPFYSHNTQDIYNSILTEQIKFPNYIEISPLLKDLIHSLLQKIPEDRLGHYNGIKEILNHKWFQDVDFDAVLNKKVKPPYKPYPLKYNFDEEEFNKGDAEFRKQFQINLQKEFQNVDDANYLLDNFYYSRDAVYGQEKSRRTNVVNLNQLQNQALIAEPFTINQQTKIQSPQSESNNEQLFQQTSDESKPINETKGKNDIQDNSKKQEIMTKSSQLQHQTAKLGHTYSKTMQQAQSSLQELKQIKLLIDQSRAQQTSDRITTMPDQNNKKITERFKTEQFGNLASPKTTTASSSLHKMSNFQALFGSEKHKKKLF</sequence>
<keyword evidence="5 6" id="KW-0067">ATP-binding</keyword>
<feature type="compositionally biased region" description="Polar residues" evidence="7">
    <location>
        <begin position="1"/>
        <end position="35"/>
    </location>
</feature>
<protein>
    <submittedName>
        <fullName evidence="10">Uncharacterized protein</fullName>
    </submittedName>
</protein>
<evidence type="ECO:0000256" key="7">
    <source>
        <dbReference type="SAM" id="MobiDB-lite"/>
    </source>
</evidence>
<keyword evidence="1" id="KW-0723">Serine/threonine-protein kinase</keyword>
<dbReference type="PANTHER" id="PTHR24353:SF37">
    <property type="entry name" value="CAMP-DEPENDENT PROTEIN KINASE CATALYTIC SUBUNIT PRKX"/>
    <property type="match status" value="1"/>
</dbReference>
<evidence type="ECO:0000313" key="10">
    <source>
        <dbReference type="EMBL" id="CAD8157393.1"/>
    </source>
</evidence>
<evidence type="ECO:0000256" key="4">
    <source>
        <dbReference type="ARBA" id="ARBA00022777"/>
    </source>
</evidence>
<dbReference type="AlphaFoldDB" id="A0A8S1U0D6"/>
<dbReference type="InterPro" id="IPR000961">
    <property type="entry name" value="AGC-kinase_C"/>
</dbReference>
<dbReference type="GO" id="GO:0005524">
    <property type="term" value="F:ATP binding"/>
    <property type="evidence" value="ECO:0007669"/>
    <property type="project" value="UniProtKB-UniRule"/>
</dbReference>
<evidence type="ECO:0000259" key="9">
    <source>
        <dbReference type="PROSITE" id="PS51285"/>
    </source>
</evidence>
<keyword evidence="4" id="KW-0418">Kinase</keyword>
<evidence type="ECO:0000256" key="3">
    <source>
        <dbReference type="ARBA" id="ARBA00022741"/>
    </source>
</evidence>
<feature type="region of interest" description="Disordered" evidence="7">
    <location>
        <begin position="174"/>
        <end position="197"/>
    </location>
</feature>